<accession>K9ZI70</accession>
<name>K9ZI70_ANACC</name>
<gene>
    <name evidence="1" type="ordered locus">Anacy_3048</name>
</gene>
<evidence type="ECO:0000313" key="2">
    <source>
        <dbReference type="Proteomes" id="UP000010474"/>
    </source>
</evidence>
<keyword evidence="2" id="KW-1185">Reference proteome</keyword>
<dbReference type="OrthoDB" id="488913at2"/>
<dbReference type="EMBL" id="CP003659">
    <property type="protein sequence ID" value="AFZ58464.1"/>
    <property type="molecule type" value="Genomic_DNA"/>
</dbReference>
<protein>
    <submittedName>
        <fullName evidence="1">Uncharacterized protein</fullName>
    </submittedName>
</protein>
<dbReference type="Proteomes" id="UP000010474">
    <property type="component" value="Chromosome"/>
</dbReference>
<sequence length="78" mass="9117">MVQDLIICLQEATLYFILKKSWVPKYRDQCLVNFPCGCLNPGKEIKCEDCPYLEACLSTWKLQHDHVKPRAKCSNLRE</sequence>
<proteinExistence type="predicted"/>
<dbReference type="AlphaFoldDB" id="K9ZI70"/>
<dbReference type="KEGG" id="acy:Anacy_3048"/>
<dbReference type="eggNOG" id="ENOG5031VNM">
    <property type="taxonomic scope" value="Bacteria"/>
</dbReference>
<dbReference type="HOGENOM" id="CLU_2789769_0_0_3"/>
<reference evidence="2" key="1">
    <citation type="journal article" date="2013" name="Proc. Natl. Acad. Sci. U.S.A.">
        <title>Improving the coverage of the cyanobacterial phylum using diversity-driven genome sequencing.</title>
        <authorList>
            <person name="Shih P.M."/>
            <person name="Wu D."/>
            <person name="Latifi A."/>
            <person name="Axen S.D."/>
            <person name="Fewer D.P."/>
            <person name="Talla E."/>
            <person name="Calteau A."/>
            <person name="Cai F."/>
            <person name="Tandeau de Marsac N."/>
            <person name="Rippka R."/>
            <person name="Herdman M."/>
            <person name="Sivonen K."/>
            <person name="Coursin T."/>
            <person name="Laurent T."/>
            <person name="Goodwin L."/>
            <person name="Nolan M."/>
            <person name="Davenport K.W."/>
            <person name="Han C.S."/>
            <person name="Rubin E.M."/>
            <person name="Eisen J.A."/>
            <person name="Woyke T."/>
            <person name="Gugger M."/>
            <person name="Kerfeld C.A."/>
        </authorList>
    </citation>
    <scope>NUCLEOTIDE SEQUENCE [LARGE SCALE GENOMIC DNA]</scope>
    <source>
        <strain evidence="2">ATCC 27899 / PCC 7122</strain>
    </source>
</reference>
<evidence type="ECO:0000313" key="1">
    <source>
        <dbReference type="EMBL" id="AFZ58464.1"/>
    </source>
</evidence>
<organism evidence="1 2">
    <name type="scientific">Anabaena cylindrica (strain ATCC 27899 / PCC 7122)</name>
    <dbReference type="NCBI Taxonomy" id="272123"/>
    <lineage>
        <taxon>Bacteria</taxon>
        <taxon>Bacillati</taxon>
        <taxon>Cyanobacteriota</taxon>
        <taxon>Cyanophyceae</taxon>
        <taxon>Nostocales</taxon>
        <taxon>Nostocaceae</taxon>
        <taxon>Anabaena</taxon>
    </lineage>
</organism>